<dbReference type="PANTHER" id="PTHR43344:SF21">
    <property type="entry name" value="POLYOL PHOSPHATE PHOSPHATASE PYP1"/>
    <property type="match status" value="1"/>
</dbReference>
<dbReference type="InterPro" id="IPR036412">
    <property type="entry name" value="HAD-like_sf"/>
</dbReference>
<name>A0A078MBN3_9BACL</name>
<dbReference type="InterPro" id="IPR023214">
    <property type="entry name" value="HAD_sf"/>
</dbReference>
<evidence type="ECO:0000256" key="5">
    <source>
        <dbReference type="HAMAP-Rule" id="MF_01680"/>
    </source>
</evidence>
<dbReference type="HOGENOM" id="CLU_058495_2_1_9"/>
<dbReference type="HAMAP" id="MF_01680">
    <property type="entry name" value="Salvage_MtnX"/>
    <property type="match status" value="1"/>
</dbReference>
<dbReference type="PANTHER" id="PTHR43344">
    <property type="entry name" value="PHOSPHOSERINE PHOSPHATASE"/>
    <property type="match status" value="1"/>
</dbReference>
<dbReference type="GO" id="GO:0043716">
    <property type="term" value="F:2-hydroxy-3-keto-5-methylthiopentenyl-1-phosphate phosphatase activity"/>
    <property type="evidence" value="ECO:0007669"/>
    <property type="project" value="UniProtKB-UniRule"/>
</dbReference>
<dbReference type="Gene3D" id="3.40.50.1000">
    <property type="entry name" value="HAD superfamily/HAD-like"/>
    <property type="match status" value="1"/>
</dbReference>
<dbReference type="NCBIfam" id="TIGR01488">
    <property type="entry name" value="HAD-SF-IB"/>
    <property type="match status" value="1"/>
</dbReference>
<evidence type="ECO:0000256" key="4">
    <source>
        <dbReference type="ARBA" id="ARBA00023167"/>
    </source>
</evidence>
<dbReference type="GO" id="GO:0000287">
    <property type="term" value="F:magnesium ion binding"/>
    <property type="evidence" value="ECO:0007669"/>
    <property type="project" value="TreeGrafter"/>
</dbReference>
<dbReference type="InterPro" id="IPR050582">
    <property type="entry name" value="HAD-like_SerB"/>
</dbReference>
<dbReference type="GO" id="GO:0006564">
    <property type="term" value="P:L-serine biosynthetic process"/>
    <property type="evidence" value="ECO:0007669"/>
    <property type="project" value="TreeGrafter"/>
</dbReference>
<dbReference type="EC" id="3.1.3.87" evidence="5"/>
<dbReference type="GO" id="GO:0005737">
    <property type="term" value="C:cytoplasm"/>
    <property type="evidence" value="ECO:0007669"/>
    <property type="project" value="TreeGrafter"/>
</dbReference>
<proteinExistence type="inferred from homology"/>
<dbReference type="EMBL" id="LN483074">
    <property type="protein sequence ID" value="CEA02101.1"/>
    <property type="molecule type" value="Genomic_DNA"/>
</dbReference>
<accession>A0A078MBN3</accession>
<keyword evidence="3 5" id="KW-0378">Hydrolase</keyword>
<comment type="function">
    <text evidence="5">Dephosphorylates 2-hydroxy-3-keto-5-methylthiopentenyl-1-phosphate (HK-MTPenyl-1-P) yielding 1,2-dihydroxy-3-keto-5-methylthiopentene (DHK-MTPene).</text>
</comment>
<dbReference type="GO" id="GO:0019509">
    <property type="term" value="P:L-methionine salvage from methylthioadenosine"/>
    <property type="evidence" value="ECO:0007669"/>
    <property type="project" value="UniProtKB-UniRule"/>
</dbReference>
<dbReference type="InterPro" id="IPR006384">
    <property type="entry name" value="HAD_hydro_PyrdxlP_Pase-like"/>
</dbReference>
<reference evidence="6" key="1">
    <citation type="submission" date="2014-07" db="EMBL/GenBank/DDBJ databases">
        <authorList>
            <person name="Urmite Genomes Urmite Genomes"/>
        </authorList>
    </citation>
    <scope>NUCLEOTIDE SEQUENCE</scope>
    <source>
        <strain evidence="6">13S34_air</strain>
    </source>
</reference>
<keyword evidence="4 5" id="KW-0486">Methionine biosynthesis</keyword>
<dbReference type="PATRIC" id="fig|1461583.4.peg.1094"/>
<sequence>MQPIILCDFDGTITTSDNIVAIMEQFAPETSAPIKEAVLQGKMAIKDGVSQMFQLLETTQKQTIIDFLLDSVQIRAGFEALLAYTTKHAIPFYVVSGGIDFFVEPILEKFPQIDGIYCNGSDFSGKYITVTYPYLCDSDCINQHCGCCKPTIMRKLTTADNFVIAIGDSVTDYALARQADFVFACDKLLSVCQNENLPHQAFTTFNEVVAILEERRNELQK</sequence>
<evidence type="ECO:0000256" key="2">
    <source>
        <dbReference type="ARBA" id="ARBA00022605"/>
    </source>
</evidence>
<dbReference type="AlphaFoldDB" id="A0A078MBN3"/>
<evidence type="ECO:0000313" key="6">
    <source>
        <dbReference type="EMBL" id="CEA02101.1"/>
    </source>
</evidence>
<gene>
    <name evidence="5 6" type="primary">mtnX</name>
    <name evidence="6" type="ORF">BN1050_01132</name>
</gene>
<organism evidence="6">
    <name type="scientific">Metalysinibacillus saudimassiliensis</name>
    <dbReference type="NCBI Taxonomy" id="1461583"/>
    <lineage>
        <taxon>Bacteria</taxon>
        <taxon>Bacillati</taxon>
        <taxon>Bacillota</taxon>
        <taxon>Bacilli</taxon>
        <taxon>Bacillales</taxon>
        <taxon>Caryophanaceae</taxon>
        <taxon>Metalysinibacillus</taxon>
    </lineage>
</organism>
<evidence type="ECO:0000256" key="3">
    <source>
        <dbReference type="ARBA" id="ARBA00022801"/>
    </source>
</evidence>
<evidence type="ECO:0000256" key="1">
    <source>
        <dbReference type="ARBA" id="ARBA00009184"/>
    </source>
</evidence>
<comment type="similarity">
    <text evidence="5">Belongs to the HAD-like hydrolase superfamily. MtnX family.</text>
</comment>
<dbReference type="Pfam" id="PF12710">
    <property type="entry name" value="HAD"/>
    <property type="match status" value="1"/>
</dbReference>
<dbReference type="NCBIfam" id="TIGR01489">
    <property type="entry name" value="DKMTPPase-SF"/>
    <property type="match status" value="1"/>
</dbReference>
<protein>
    <recommendedName>
        <fullName evidence="5">2-hydroxy-3-keto-5-methylthiopentenyl-1-phosphate phosphatase</fullName>
        <shortName evidence="5">HK-MTPenyl-1-P phosphatase</shortName>
        <ecNumber evidence="5">3.1.3.87</ecNumber>
    </recommendedName>
</protein>
<comment type="pathway">
    <text evidence="5">Amino-acid biosynthesis; L-methionine biosynthesis via salvage pathway; L-methionine from S-methyl-5-thio-alpha-D-ribose 1-phosphate: step 4/6.</text>
</comment>
<dbReference type="GO" id="GO:0036424">
    <property type="term" value="F:L-phosphoserine phosphatase activity"/>
    <property type="evidence" value="ECO:0007669"/>
    <property type="project" value="TreeGrafter"/>
</dbReference>
<dbReference type="SUPFAM" id="SSF56784">
    <property type="entry name" value="HAD-like"/>
    <property type="match status" value="1"/>
</dbReference>
<dbReference type="UniPathway" id="UPA00904">
    <property type="reaction ID" value="UER00877"/>
</dbReference>
<comment type="similarity">
    <text evidence="1">Belongs to the HAD-like hydrolase superfamily. SerB family.</text>
</comment>
<dbReference type="Gene3D" id="3.90.1470.20">
    <property type="match status" value="1"/>
</dbReference>
<comment type="catalytic activity">
    <reaction evidence="5">
        <text>2-hydroxy-5-methylsulfanyl-3-oxopent-1-enyl phosphate + H2O = 1,2-dihydroxy-5-(methylsulfanyl)pent-1-en-3-one + phosphate</text>
        <dbReference type="Rhea" id="RHEA:14481"/>
        <dbReference type="ChEBI" id="CHEBI:15377"/>
        <dbReference type="ChEBI" id="CHEBI:43474"/>
        <dbReference type="ChEBI" id="CHEBI:49252"/>
        <dbReference type="ChEBI" id="CHEBI:59505"/>
        <dbReference type="EC" id="3.1.3.87"/>
    </reaction>
</comment>
<keyword evidence="2 5" id="KW-0028">Amino-acid biosynthesis</keyword>
<dbReference type="InterPro" id="IPR017718">
    <property type="entry name" value="HAD-SF_hydro_IB_MtnX"/>
</dbReference>